<keyword evidence="1" id="KW-0862">Zinc</keyword>
<proteinExistence type="predicted"/>
<dbReference type="STRING" id="4829.A0A168RPI7"/>
<dbReference type="InterPro" id="IPR039327">
    <property type="entry name" value="CON7-like"/>
</dbReference>
<dbReference type="InParanoid" id="A0A168RPI7"/>
<feature type="region of interest" description="Disordered" evidence="2">
    <location>
        <begin position="289"/>
        <end position="309"/>
    </location>
</feature>
<dbReference type="Proteomes" id="UP000078561">
    <property type="component" value="Unassembled WGS sequence"/>
</dbReference>
<dbReference type="PANTHER" id="PTHR36167">
    <property type="entry name" value="C2H2 FINGER DOMAIN TRANSCRIPTION FACTOR (EUROFUNG)-RELATED"/>
    <property type="match status" value="1"/>
</dbReference>
<protein>
    <recommendedName>
        <fullName evidence="3">C2H2-type domain-containing protein</fullName>
    </recommendedName>
</protein>
<organism evidence="4">
    <name type="scientific">Absidia glauca</name>
    <name type="common">Pin mould</name>
    <dbReference type="NCBI Taxonomy" id="4829"/>
    <lineage>
        <taxon>Eukaryota</taxon>
        <taxon>Fungi</taxon>
        <taxon>Fungi incertae sedis</taxon>
        <taxon>Mucoromycota</taxon>
        <taxon>Mucoromycotina</taxon>
        <taxon>Mucoromycetes</taxon>
        <taxon>Mucorales</taxon>
        <taxon>Cunninghamellaceae</taxon>
        <taxon>Absidia</taxon>
    </lineage>
</organism>
<evidence type="ECO:0000313" key="5">
    <source>
        <dbReference type="Proteomes" id="UP000078561"/>
    </source>
</evidence>
<keyword evidence="1" id="KW-0863">Zinc-finger</keyword>
<dbReference type="PANTHER" id="PTHR36167:SF3">
    <property type="entry name" value="C2H2 FINGER DOMAIN TRANSCRIPTION FACTOR (EUROFUNG)-RELATED"/>
    <property type="match status" value="1"/>
</dbReference>
<dbReference type="InterPro" id="IPR013087">
    <property type="entry name" value="Znf_C2H2_type"/>
</dbReference>
<evidence type="ECO:0000313" key="4">
    <source>
        <dbReference type="EMBL" id="SAM07218.1"/>
    </source>
</evidence>
<keyword evidence="5" id="KW-1185">Reference proteome</keyword>
<feature type="domain" description="C2H2-type" evidence="3">
    <location>
        <begin position="243"/>
        <end position="274"/>
    </location>
</feature>
<dbReference type="AlphaFoldDB" id="A0A168RPI7"/>
<evidence type="ECO:0000259" key="3">
    <source>
        <dbReference type="PROSITE" id="PS50157"/>
    </source>
</evidence>
<feature type="region of interest" description="Disordered" evidence="2">
    <location>
        <begin position="186"/>
        <end position="216"/>
    </location>
</feature>
<dbReference type="PROSITE" id="PS00028">
    <property type="entry name" value="ZINC_FINGER_C2H2_1"/>
    <property type="match status" value="1"/>
</dbReference>
<sequence length="363" mass="40222">MAQSLSYHPSNDQPIILSHRYSSLHMDRPPLPPLSQLIDNNNLGPTTTSASDLYYSAQPPSTILASPESSLASVDLFSTAATGITTPSATATASETIVDPSSCMLTTVPQTMPETLSTMYMNDPSSTVAATESLMHGPTMLPTTTSSPSTSTSLSSSPSSSLLSNTTMNPLLSTTATSAAMVQPSPYLYPSANGPSPPYPQGRHRQDSVSSSSSDKVYSFVSIPGMNQRKRPRRRYDEIERLYHCTFPGCKKSYGTLNHLNSHVLMQSHGPKRHPSEFKEMRKEWRRIRKQREAHKKQAEQANKQQQEQCQQQQQQHQLLQQQQLHQHQLHTQPILTTPFQPPFISSDATNYPLQSMPMSGFY</sequence>
<dbReference type="PROSITE" id="PS50157">
    <property type="entry name" value="ZINC_FINGER_C2H2_2"/>
    <property type="match status" value="1"/>
</dbReference>
<feature type="region of interest" description="Disordered" evidence="2">
    <location>
        <begin position="137"/>
        <end position="167"/>
    </location>
</feature>
<keyword evidence="1" id="KW-0479">Metal-binding</keyword>
<dbReference type="OrthoDB" id="1939603at2759"/>
<feature type="compositionally biased region" description="Low complexity" evidence="2">
    <location>
        <begin position="138"/>
        <end position="167"/>
    </location>
</feature>
<name>A0A168RPI7_ABSGL</name>
<dbReference type="GO" id="GO:0006355">
    <property type="term" value="P:regulation of DNA-templated transcription"/>
    <property type="evidence" value="ECO:0007669"/>
    <property type="project" value="InterPro"/>
</dbReference>
<reference evidence="4" key="1">
    <citation type="submission" date="2016-04" db="EMBL/GenBank/DDBJ databases">
        <authorList>
            <person name="Evans L.H."/>
            <person name="Alamgir A."/>
            <person name="Owens N."/>
            <person name="Weber N.D."/>
            <person name="Virtaneva K."/>
            <person name="Barbian K."/>
            <person name="Babar A."/>
            <person name="Rosenke K."/>
        </authorList>
    </citation>
    <scope>NUCLEOTIDE SEQUENCE [LARGE SCALE GENOMIC DNA]</scope>
    <source>
        <strain evidence="4">CBS 101.48</strain>
    </source>
</reference>
<accession>A0A168RPI7</accession>
<dbReference type="Gene3D" id="3.30.160.60">
    <property type="entry name" value="Classic Zinc Finger"/>
    <property type="match status" value="1"/>
</dbReference>
<evidence type="ECO:0000256" key="2">
    <source>
        <dbReference type="SAM" id="MobiDB-lite"/>
    </source>
</evidence>
<evidence type="ECO:0000256" key="1">
    <source>
        <dbReference type="PROSITE-ProRule" id="PRU00042"/>
    </source>
</evidence>
<gene>
    <name evidence="4" type="primary">ABSGL_12857.1 scaffold 13518</name>
</gene>
<dbReference type="EMBL" id="LT554731">
    <property type="protein sequence ID" value="SAM07218.1"/>
    <property type="molecule type" value="Genomic_DNA"/>
</dbReference>
<dbReference type="GO" id="GO:0008270">
    <property type="term" value="F:zinc ion binding"/>
    <property type="evidence" value="ECO:0007669"/>
    <property type="project" value="UniProtKB-KW"/>
</dbReference>